<dbReference type="SUPFAM" id="SSF52540">
    <property type="entry name" value="P-loop containing nucleoside triphosphate hydrolases"/>
    <property type="match status" value="1"/>
</dbReference>
<dbReference type="Proteomes" id="UP000183561">
    <property type="component" value="Unassembled WGS sequence"/>
</dbReference>
<evidence type="ECO:0000256" key="5">
    <source>
        <dbReference type="SAM" id="MobiDB-lite"/>
    </source>
</evidence>
<keyword evidence="3" id="KW-0805">Transcription regulation</keyword>
<reference evidence="8" key="1">
    <citation type="submission" date="2016-10" db="EMBL/GenBank/DDBJ databases">
        <authorList>
            <person name="Varghese N."/>
            <person name="Submissions S."/>
        </authorList>
    </citation>
    <scope>NUCLEOTIDE SEQUENCE [LARGE SCALE GENOMIC DNA]</scope>
    <source>
        <strain evidence="8">DSM 44498</strain>
    </source>
</reference>
<keyword evidence="4" id="KW-0804">Transcription</keyword>
<dbReference type="Gene3D" id="3.40.50.300">
    <property type="entry name" value="P-loop containing nucleotide triphosphate hydrolases"/>
    <property type="match status" value="1"/>
</dbReference>
<evidence type="ECO:0000256" key="1">
    <source>
        <dbReference type="ARBA" id="ARBA00022741"/>
    </source>
</evidence>
<dbReference type="InterPro" id="IPR009057">
    <property type="entry name" value="Homeodomain-like_sf"/>
</dbReference>
<dbReference type="Pfam" id="PF25601">
    <property type="entry name" value="AAA_lid_14"/>
    <property type="match status" value="1"/>
</dbReference>
<dbReference type="GO" id="GO:0005524">
    <property type="term" value="F:ATP binding"/>
    <property type="evidence" value="ECO:0007669"/>
    <property type="project" value="UniProtKB-KW"/>
</dbReference>
<sequence length="556" mass="59436">MEFGGTTGHAAMRPEIALSWKRSALSGLEPTSTPSDDPCPDLDKSSRLLQAARPVLDEMEQQIQGTGFCVLLADRDCRIVARLFDGGKLERLIDGAGAVLGSRFGEDCVGTTALGTPLEVRRGVVIHGEEHYLDRFKDLSCYGHPIVHPVTRRVEGILDMTGVASRANPLFAPFLARAAGDIERRLLEGSRVSQQRLVDAFQRVSPQNQMAVTAIGEDILLSNRVALDLLQVSDHATLRGLAADLRPEQSKTVRIRLSSGEPALVRADHVAGTDGGAVFVVRPDRRTSTPIRRGKSPSSSVVERSRSELSRLRETRDPVVISGEPGTGRTTAVRDLAGDRSLVCMDAATIALDGAEAWIDRLLALVAGPSAVLAIEEVQLLPESMLPLVVKMLAADAGPRIVMTSSPLGDLPPGVAGLAGRCPGQVVLPPLRQRTREFADIAQAVLDSVEPGLRLSASALDALIARDWPGNIAELSVVLQAAARGRTSAHLAVADLPDQYRTPPRVSRLAGRERAERQAIVDALQESGGNKVHAAAALGISRSTLYVRMRALDITV</sequence>
<dbReference type="Gene3D" id="1.10.10.60">
    <property type="entry name" value="Homeodomain-like"/>
    <property type="match status" value="1"/>
</dbReference>
<dbReference type="GO" id="GO:0006355">
    <property type="term" value="P:regulation of DNA-templated transcription"/>
    <property type="evidence" value="ECO:0007669"/>
    <property type="project" value="InterPro"/>
</dbReference>
<proteinExistence type="predicted"/>
<name>A0A1H4Y0R8_9NOCA</name>
<accession>A0A1H4Y0R8</accession>
<dbReference type="PANTHER" id="PTHR32071">
    <property type="entry name" value="TRANSCRIPTIONAL REGULATORY PROTEIN"/>
    <property type="match status" value="1"/>
</dbReference>
<dbReference type="InterPro" id="IPR027417">
    <property type="entry name" value="P-loop_NTPase"/>
</dbReference>
<evidence type="ECO:0000313" key="7">
    <source>
        <dbReference type="EMBL" id="SED11489.1"/>
    </source>
</evidence>
<dbReference type="InterPro" id="IPR002078">
    <property type="entry name" value="Sigma_54_int"/>
</dbReference>
<dbReference type="AlphaFoldDB" id="A0A1H4Y0R8"/>
<keyword evidence="1" id="KW-0547">Nucleotide-binding</keyword>
<evidence type="ECO:0000313" key="8">
    <source>
        <dbReference type="Proteomes" id="UP000183561"/>
    </source>
</evidence>
<feature type="region of interest" description="Disordered" evidence="5">
    <location>
        <begin position="287"/>
        <end position="310"/>
    </location>
</feature>
<dbReference type="PROSITE" id="PS50045">
    <property type="entry name" value="SIGMA54_INTERACT_4"/>
    <property type="match status" value="1"/>
</dbReference>
<keyword evidence="2" id="KW-0067">ATP-binding</keyword>
<organism evidence="7 8">
    <name type="scientific">Rhodococcus koreensis</name>
    <dbReference type="NCBI Taxonomy" id="99653"/>
    <lineage>
        <taxon>Bacteria</taxon>
        <taxon>Bacillati</taxon>
        <taxon>Actinomycetota</taxon>
        <taxon>Actinomycetes</taxon>
        <taxon>Mycobacteriales</taxon>
        <taxon>Nocardiaceae</taxon>
        <taxon>Rhodococcus</taxon>
    </lineage>
</organism>
<protein>
    <submittedName>
        <fullName evidence="7">Transcriptional regulator of acetoin/glycerol metabolism</fullName>
    </submittedName>
</protein>
<dbReference type="SUPFAM" id="SSF55781">
    <property type="entry name" value="GAF domain-like"/>
    <property type="match status" value="1"/>
</dbReference>
<dbReference type="InterPro" id="IPR058031">
    <property type="entry name" value="AAA_lid_NorR"/>
</dbReference>
<keyword evidence="8" id="KW-1185">Reference proteome</keyword>
<dbReference type="Pfam" id="PF02954">
    <property type="entry name" value="HTH_8"/>
    <property type="match status" value="1"/>
</dbReference>
<evidence type="ECO:0000256" key="3">
    <source>
        <dbReference type="ARBA" id="ARBA00023015"/>
    </source>
</evidence>
<evidence type="ECO:0000256" key="2">
    <source>
        <dbReference type="ARBA" id="ARBA00022840"/>
    </source>
</evidence>
<dbReference type="PANTHER" id="PTHR32071:SF122">
    <property type="entry name" value="SIGMA FACTOR"/>
    <property type="match status" value="1"/>
</dbReference>
<gene>
    <name evidence="7" type="ORF">SAMN04490239_6875</name>
</gene>
<feature type="domain" description="Sigma-54 factor interaction" evidence="6">
    <location>
        <begin position="426"/>
        <end position="484"/>
    </location>
</feature>
<dbReference type="EMBL" id="FNSV01000005">
    <property type="protein sequence ID" value="SED11489.1"/>
    <property type="molecule type" value="Genomic_DNA"/>
</dbReference>
<dbReference type="Gene3D" id="3.30.450.40">
    <property type="match status" value="1"/>
</dbReference>
<dbReference type="Gene3D" id="1.10.8.60">
    <property type="match status" value="1"/>
</dbReference>
<dbReference type="PRINTS" id="PR01590">
    <property type="entry name" value="HTHFIS"/>
</dbReference>
<evidence type="ECO:0000256" key="4">
    <source>
        <dbReference type="ARBA" id="ARBA00023163"/>
    </source>
</evidence>
<dbReference type="SUPFAM" id="SSF46689">
    <property type="entry name" value="Homeodomain-like"/>
    <property type="match status" value="1"/>
</dbReference>
<dbReference type="InterPro" id="IPR002197">
    <property type="entry name" value="HTH_Fis"/>
</dbReference>
<dbReference type="GO" id="GO:0043565">
    <property type="term" value="F:sequence-specific DNA binding"/>
    <property type="evidence" value="ECO:0007669"/>
    <property type="project" value="InterPro"/>
</dbReference>
<evidence type="ECO:0000259" key="6">
    <source>
        <dbReference type="PROSITE" id="PS50045"/>
    </source>
</evidence>
<dbReference type="InterPro" id="IPR029016">
    <property type="entry name" value="GAF-like_dom_sf"/>
</dbReference>